<dbReference type="Gene3D" id="3.40.50.720">
    <property type="entry name" value="NAD(P)-binding Rossmann-like Domain"/>
    <property type="match status" value="1"/>
</dbReference>
<gene>
    <name evidence="9" type="ORF">PRVXH_002120</name>
</gene>
<evidence type="ECO:0000256" key="3">
    <source>
        <dbReference type="ARBA" id="ARBA00023002"/>
    </source>
</evidence>
<evidence type="ECO:0000256" key="2">
    <source>
        <dbReference type="ARBA" id="ARBA00009463"/>
    </source>
</evidence>
<organism evidence="9">
    <name type="scientific">Proteinivorax hydrogeniformans</name>
    <dbReference type="NCBI Taxonomy" id="1826727"/>
    <lineage>
        <taxon>Bacteria</taxon>
        <taxon>Bacillati</taxon>
        <taxon>Bacillota</taxon>
        <taxon>Clostridia</taxon>
        <taxon>Eubacteriales</taxon>
        <taxon>Proteinivoracaceae</taxon>
        <taxon>Proteinivorax</taxon>
    </lineage>
</organism>
<dbReference type="GO" id="GO:0070403">
    <property type="term" value="F:NAD+ binding"/>
    <property type="evidence" value="ECO:0007669"/>
    <property type="project" value="InterPro"/>
</dbReference>
<dbReference type="InterPro" id="IPR008927">
    <property type="entry name" value="6-PGluconate_DH-like_C_sf"/>
</dbReference>
<comment type="pathway">
    <text evidence="1">Lipid metabolism; butanoate metabolism.</text>
</comment>
<evidence type="ECO:0000256" key="4">
    <source>
        <dbReference type="ARBA" id="ARBA00067747"/>
    </source>
</evidence>
<keyword evidence="3 9" id="KW-0560">Oxidoreductase</keyword>
<dbReference type="InterPro" id="IPR022694">
    <property type="entry name" value="3-OHacyl-CoA_DH"/>
</dbReference>
<evidence type="ECO:0000256" key="6">
    <source>
        <dbReference type="PIRSR" id="PIRSR000105-2"/>
    </source>
</evidence>
<protein>
    <recommendedName>
        <fullName evidence="4">3-hydroxybutyryl-CoA dehydrogenase</fullName>
    </recommendedName>
</protein>
<evidence type="ECO:0000259" key="8">
    <source>
        <dbReference type="Pfam" id="PF02737"/>
    </source>
</evidence>
<evidence type="ECO:0000256" key="1">
    <source>
        <dbReference type="ARBA" id="ARBA00005086"/>
    </source>
</evidence>
<dbReference type="EMBL" id="CP159485">
    <property type="protein sequence ID" value="XCI28173.1"/>
    <property type="molecule type" value="Genomic_DNA"/>
</dbReference>
<feature type="binding site" evidence="6">
    <location>
        <position position="89"/>
    </location>
    <ligand>
        <name>NAD(+)</name>
        <dbReference type="ChEBI" id="CHEBI:57540"/>
    </ligand>
</feature>
<feature type="binding site" evidence="6">
    <location>
        <position position="116"/>
    </location>
    <ligand>
        <name>NAD(+)</name>
        <dbReference type="ChEBI" id="CHEBI:57540"/>
    </ligand>
</feature>
<feature type="binding site" evidence="6">
    <location>
        <begin position="7"/>
        <end position="12"/>
    </location>
    <ligand>
        <name>NAD(+)</name>
        <dbReference type="ChEBI" id="CHEBI:57540"/>
    </ligand>
</feature>
<dbReference type="AlphaFoldDB" id="A0AAU8HT53"/>
<feature type="binding site" evidence="6">
    <location>
        <position position="140"/>
    </location>
    <ligand>
        <name>NAD(+)</name>
        <dbReference type="ChEBI" id="CHEBI:57540"/>
    </ligand>
</feature>
<feature type="binding site" evidence="6">
    <location>
        <position position="30"/>
    </location>
    <ligand>
        <name>NAD(+)</name>
        <dbReference type="ChEBI" id="CHEBI:57540"/>
    </ligand>
</feature>
<feature type="site" description="Important for catalytic activity" evidence="5">
    <location>
        <position position="137"/>
    </location>
</feature>
<dbReference type="SUPFAM" id="SSF51735">
    <property type="entry name" value="NAD(P)-binding Rossmann-fold domains"/>
    <property type="match status" value="1"/>
</dbReference>
<dbReference type="PIRSF" id="PIRSF000105">
    <property type="entry name" value="HCDH"/>
    <property type="match status" value="1"/>
</dbReference>
<feature type="domain" description="3-hydroxyacyl-CoA dehydrogenase C-terminal" evidence="7">
    <location>
        <begin position="183"/>
        <end position="279"/>
    </location>
</feature>
<dbReference type="Pfam" id="PF02737">
    <property type="entry name" value="3HCDH_N"/>
    <property type="match status" value="1"/>
</dbReference>
<dbReference type="InterPro" id="IPR006108">
    <property type="entry name" value="3HC_DH_C"/>
</dbReference>
<evidence type="ECO:0000313" key="9">
    <source>
        <dbReference type="EMBL" id="XCI28173.1"/>
    </source>
</evidence>
<dbReference type="RefSeq" id="WP_353892750.1">
    <property type="nucleotide sequence ID" value="NZ_CP159485.1"/>
</dbReference>
<dbReference type="InterPro" id="IPR036291">
    <property type="entry name" value="NAD(P)-bd_dom_sf"/>
</dbReference>
<accession>A0AAU8HT53</accession>
<reference evidence="9" key="1">
    <citation type="journal article" date="2018" name="Antonie Van Leeuwenhoek">
        <title>Proteinivorax hydrogeniformans sp. nov., an anaerobic, haloalkaliphilic bacterium fermenting proteinaceous compounds with high hydrogen production.</title>
        <authorList>
            <person name="Boltyanskaya Y."/>
            <person name="Detkova E."/>
            <person name="Pimenov N."/>
            <person name="Kevbrin V."/>
        </authorList>
    </citation>
    <scope>NUCLEOTIDE SEQUENCE</scope>
    <source>
        <strain evidence="9">Z-710</strain>
    </source>
</reference>
<dbReference type="InterPro" id="IPR013328">
    <property type="entry name" value="6PGD_dom2"/>
</dbReference>
<comment type="similarity">
    <text evidence="2">Belongs to the 3-hydroxyacyl-CoA dehydrogenase family.</text>
</comment>
<feature type="binding site" evidence="6">
    <location>
        <position position="94"/>
    </location>
    <ligand>
        <name>NAD(+)</name>
        <dbReference type="ChEBI" id="CHEBI:57540"/>
    </ligand>
</feature>
<dbReference type="Pfam" id="PF00725">
    <property type="entry name" value="3HCDH"/>
    <property type="match status" value="1"/>
</dbReference>
<feature type="binding site" evidence="6">
    <location>
        <position position="271"/>
    </location>
    <ligand>
        <name>NAD(+)</name>
        <dbReference type="ChEBI" id="CHEBI:57540"/>
    </ligand>
</feature>
<evidence type="ECO:0000256" key="5">
    <source>
        <dbReference type="PIRSR" id="PIRSR000105-1"/>
    </source>
</evidence>
<dbReference type="Gene3D" id="1.10.1040.10">
    <property type="entry name" value="N-(1-d-carboxylethyl)-l-norvaline Dehydrogenase, domain 2"/>
    <property type="match status" value="1"/>
</dbReference>
<evidence type="ECO:0000259" key="7">
    <source>
        <dbReference type="Pfam" id="PF00725"/>
    </source>
</evidence>
<dbReference type="PROSITE" id="PS00067">
    <property type="entry name" value="3HCDH"/>
    <property type="match status" value="1"/>
</dbReference>
<feature type="domain" description="3-hydroxyacyl-CoA dehydrogenase NAD binding" evidence="8">
    <location>
        <begin position="2"/>
        <end position="180"/>
    </location>
</feature>
<dbReference type="FunFam" id="3.40.50.720:FF:000009">
    <property type="entry name" value="Fatty oxidation complex, alpha subunit"/>
    <property type="match status" value="1"/>
</dbReference>
<keyword evidence="6" id="KW-0520">NAD</keyword>
<dbReference type="SUPFAM" id="SSF48179">
    <property type="entry name" value="6-phosphogluconate dehydrogenase C-terminal domain-like"/>
    <property type="match status" value="1"/>
</dbReference>
<sequence>MKICVLGAGTMGAGIAQVFAQKGNEVILRDIKEDFVDNGIATITKNLDRSVKKERITEEQKQEILSKVTGTVDINNVSDVDIVVEAAIENMEIKKKIFAELDEVCQEKTIFATNTSSLSITEIATATNRPEKVIGMHFFNPVPVMKLVEVINGIATSEETTQIITKVSEDIGKTPVQVEEAPGFVVNRILIPMINEATAIYAEGVASVEDIDKAMQLGANHPIGPLALGDMIGLDVCLAVMEVLHNELGEDKYRPHPLLKKMVRGNMLGRKTKKGFYDYNK</sequence>
<dbReference type="PANTHER" id="PTHR48075:SF5">
    <property type="entry name" value="3-HYDROXYBUTYRYL-COA DEHYDROGENASE"/>
    <property type="match status" value="1"/>
</dbReference>
<dbReference type="GO" id="GO:0008691">
    <property type="term" value="F:3-hydroxybutyryl-CoA dehydrogenase activity"/>
    <property type="evidence" value="ECO:0007669"/>
    <property type="project" value="TreeGrafter"/>
</dbReference>
<dbReference type="InterPro" id="IPR006180">
    <property type="entry name" value="3-OHacyl-CoA_DH_CS"/>
</dbReference>
<dbReference type="PANTHER" id="PTHR48075">
    <property type="entry name" value="3-HYDROXYACYL-COA DEHYDROGENASE FAMILY PROTEIN"/>
    <property type="match status" value="1"/>
</dbReference>
<reference evidence="9" key="2">
    <citation type="submission" date="2024-06" db="EMBL/GenBank/DDBJ databases">
        <authorList>
            <person name="Petrova K.O."/>
            <person name="Toshchakov S.V."/>
            <person name="Boltjanskaja Y.V."/>
            <person name="Kevbrin V.V."/>
        </authorList>
    </citation>
    <scope>NUCLEOTIDE SEQUENCE</scope>
    <source>
        <strain evidence="9">Z-710</strain>
    </source>
</reference>
<name>A0AAU8HT53_9FIRM</name>
<proteinExistence type="inferred from homology"/>
<dbReference type="GO" id="GO:0006635">
    <property type="term" value="P:fatty acid beta-oxidation"/>
    <property type="evidence" value="ECO:0007669"/>
    <property type="project" value="TreeGrafter"/>
</dbReference>
<dbReference type="NCBIfam" id="NF004474">
    <property type="entry name" value="PRK05808.1"/>
    <property type="match status" value="1"/>
</dbReference>
<dbReference type="InterPro" id="IPR006176">
    <property type="entry name" value="3-OHacyl-CoA_DH_NAD-bd"/>
</dbReference>